<proteinExistence type="predicted"/>
<name>A0ACD3AS15_9AGAR</name>
<dbReference type="EMBL" id="ML208345">
    <property type="protein sequence ID" value="TFK68733.1"/>
    <property type="molecule type" value="Genomic_DNA"/>
</dbReference>
<organism evidence="1 2">
    <name type="scientific">Pluteus cervinus</name>
    <dbReference type="NCBI Taxonomy" id="181527"/>
    <lineage>
        <taxon>Eukaryota</taxon>
        <taxon>Fungi</taxon>
        <taxon>Dikarya</taxon>
        <taxon>Basidiomycota</taxon>
        <taxon>Agaricomycotina</taxon>
        <taxon>Agaricomycetes</taxon>
        <taxon>Agaricomycetidae</taxon>
        <taxon>Agaricales</taxon>
        <taxon>Pluteineae</taxon>
        <taxon>Pluteaceae</taxon>
        <taxon>Pluteus</taxon>
    </lineage>
</organism>
<reference evidence="1 2" key="1">
    <citation type="journal article" date="2019" name="Nat. Ecol. Evol.">
        <title>Megaphylogeny resolves global patterns of mushroom evolution.</title>
        <authorList>
            <person name="Varga T."/>
            <person name="Krizsan K."/>
            <person name="Foldi C."/>
            <person name="Dima B."/>
            <person name="Sanchez-Garcia M."/>
            <person name="Sanchez-Ramirez S."/>
            <person name="Szollosi G.J."/>
            <person name="Szarkandi J.G."/>
            <person name="Papp V."/>
            <person name="Albert L."/>
            <person name="Andreopoulos W."/>
            <person name="Angelini C."/>
            <person name="Antonin V."/>
            <person name="Barry K.W."/>
            <person name="Bougher N.L."/>
            <person name="Buchanan P."/>
            <person name="Buyck B."/>
            <person name="Bense V."/>
            <person name="Catcheside P."/>
            <person name="Chovatia M."/>
            <person name="Cooper J."/>
            <person name="Damon W."/>
            <person name="Desjardin D."/>
            <person name="Finy P."/>
            <person name="Geml J."/>
            <person name="Haridas S."/>
            <person name="Hughes K."/>
            <person name="Justo A."/>
            <person name="Karasinski D."/>
            <person name="Kautmanova I."/>
            <person name="Kiss B."/>
            <person name="Kocsube S."/>
            <person name="Kotiranta H."/>
            <person name="LaButti K.M."/>
            <person name="Lechner B.E."/>
            <person name="Liimatainen K."/>
            <person name="Lipzen A."/>
            <person name="Lukacs Z."/>
            <person name="Mihaltcheva S."/>
            <person name="Morgado L.N."/>
            <person name="Niskanen T."/>
            <person name="Noordeloos M.E."/>
            <person name="Ohm R.A."/>
            <person name="Ortiz-Santana B."/>
            <person name="Ovrebo C."/>
            <person name="Racz N."/>
            <person name="Riley R."/>
            <person name="Savchenko A."/>
            <person name="Shiryaev A."/>
            <person name="Soop K."/>
            <person name="Spirin V."/>
            <person name="Szebenyi C."/>
            <person name="Tomsovsky M."/>
            <person name="Tulloss R.E."/>
            <person name="Uehling J."/>
            <person name="Grigoriev I.V."/>
            <person name="Vagvolgyi C."/>
            <person name="Papp T."/>
            <person name="Martin F.M."/>
            <person name="Miettinen O."/>
            <person name="Hibbett D.S."/>
            <person name="Nagy L.G."/>
        </authorList>
    </citation>
    <scope>NUCLEOTIDE SEQUENCE [LARGE SCALE GENOMIC DNA]</scope>
    <source>
        <strain evidence="1 2">NL-1719</strain>
    </source>
</reference>
<gene>
    <name evidence="1" type="ORF">BDN72DRAFT_653107</name>
</gene>
<sequence>MGDVQHVVVMARSEITLWHCPARAIYPRIRIEVFGVPPSISPQTPMPMPSMLPQTHIPSMLPQTSMPSMLPRTALTHFVSMGALASVHCLTPIPPPNYHFNNTDKLSNLRDIVLGIIRCIAATADSVPVIGQAAGIILQVFGIVEVGTSYSVFISFPLHS</sequence>
<keyword evidence="2" id="KW-1185">Reference proteome</keyword>
<dbReference type="Proteomes" id="UP000308600">
    <property type="component" value="Unassembled WGS sequence"/>
</dbReference>
<accession>A0ACD3AS15</accession>
<evidence type="ECO:0000313" key="2">
    <source>
        <dbReference type="Proteomes" id="UP000308600"/>
    </source>
</evidence>
<evidence type="ECO:0000313" key="1">
    <source>
        <dbReference type="EMBL" id="TFK68733.1"/>
    </source>
</evidence>
<protein>
    <submittedName>
        <fullName evidence="1">Uncharacterized protein</fullName>
    </submittedName>
</protein>